<feature type="domain" description="C3H1-type" evidence="7">
    <location>
        <begin position="544"/>
        <end position="572"/>
    </location>
</feature>
<feature type="compositionally biased region" description="Low complexity" evidence="6">
    <location>
        <begin position="158"/>
        <end position="168"/>
    </location>
</feature>
<feature type="domain" description="C3H1-type" evidence="7">
    <location>
        <begin position="299"/>
        <end position="327"/>
    </location>
</feature>
<reference evidence="8" key="1">
    <citation type="submission" date="2017-07" db="EMBL/GenBank/DDBJ databases">
        <title>Taro Niue Genome Assembly and Annotation.</title>
        <authorList>
            <person name="Atibalentja N."/>
            <person name="Keating K."/>
            <person name="Fields C.J."/>
        </authorList>
    </citation>
    <scope>NUCLEOTIDE SEQUENCE</scope>
    <source>
        <strain evidence="8">Niue_2</strain>
        <tissue evidence="8">Leaf</tissue>
    </source>
</reference>
<dbReference type="InterPro" id="IPR050974">
    <property type="entry name" value="Plant_ZF_CCCH"/>
</dbReference>
<feature type="zinc finger region" description="C3H1-type" evidence="5">
    <location>
        <begin position="544"/>
        <end position="572"/>
    </location>
</feature>
<dbReference type="Pfam" id="PF00642">
    <property type="entry name" value="zf-CCCH"/>
    <property type="match status" value="5"/>
</dbReference>
<feature type="zinc finger region" description="C3H1-type" evidence="5">
    <location>
        <begin position="498"/>
        <end position="526"/>
    </location>
</feature>
<evidence type="ECO:0000259" key="7">
    <source>
        <dbReference type="PROSITE" id="PS50103"/>
    </source>
</evidence>
<feature type="zinc finger region" description="C3H1-type" evidence="5">
    <location>
        <begin position="343"/>
        <end position="371"/>
    </location>
</feature>
<dbReference type="GO" id="GO:0003677">
    <property type="term" value="F:DNA binding"/>
    <property type="evidence" value="ECO:0007669"/>
    <property type="project" value="UniProtKB-KW"/>
</dbReference>
<keyword evidence="2 5" id="KW-0863">Zinc-finger</keyword>
<feature type="domain" description="C3H1-type" evidence="7">
    <location>
        <begin position="252"/>
        <end position="280"/>
    </location>
</feature>
<keyword evidence="3 5" id="KW-0862">Zinc</keyword>
<protein>
    <recommendedName>
        <fullName evidence="7">C3H1-type domain-containing protein</fullName>
    </recommendedName>
</protein>
<feature type="domain" description="C3H1-type" evidence="7">
    <location>
        <begin position="498"/>
        <end position="526"/>
    </location>
</feature>
<dbReference type="PROSITE" id="PS50103">
    <property type="entry name" value="ZF_C3H1"/>
    <property type="match status" value="5"/>
</dbReference>
<feature type="compositionally biased region" description="Basic and acidic residues" evidence="6">
    <location>
        <begin position="105"/>
        <end position="129"/>
    </location>
</feature>
<dbReference type="SMART" id="SM00356">
    <property type="entry name" value="ZnF_C3H1"/>
    <property type="match status" value="5"/>
</dbReference>
<dbReference type="OrthoDB" id="411372at2759"/>
<dbReference type="GO" id="GO:0008270">
    <property type="term" value="F:zinc ion binding"/>
    <property type="evidence" value="ECO:0007669"/>
    <property type="project" value="UniProtKB-KW"/>
</dbReference>
<dbReference type="Proteomes" id="UP000652761">
    <property type="component" value="Unassembled WGS sequence"/>
</dbReference>
<dbReference type="AlphaFoldDB" id="A0A843TNC6"/>
<feature type="region of interest" description="Disordered" evidence="6">
    <location>
        <begin position="82"/>
        <end position="173"/>
    </location>
</feature>
<gene>
    <name evidence="8" type="ORF">Taro_003848</name>
</gene>
<feature type="compositionally biased region" description="Basic and acidic residues" evidence="6">
    <location>
        <begin position="38"/>
        <end position="49"/>
    </location>
</feature>
<evidence type="ECO:0000256" key="3">
    <source>
        <dbReference type="ARBA" id="ARBA00022833"/>
    </source>
</evidence>
<organism evidence="8 9">
    <name type="scientific">Colocasia esculenta</name>
    <name type="common">Wild taro</name>
    <name type="synonym">Arum esculentum</name>
    <dbReference type="NCBI Taxonomy" id="4460"/>
    <lineage>
        <taxon>Eukaryota</taxon>
        <taxon>Viridiplantae</taxon>
        <taxon>Streptophyta</taxon>
        <taxon>Embryophyta</taxon>
        <taxon>Tracheophyta</taxon>
        <taxon>Spermatophyta</taxon>
        <taxon>Magnoliopsida</taxon>
        <taxon>Liliopsida</taxon>
        <taxon>Araceae</taxon>
        <taxon>Aroideae</taxon>
        <taxon>Colocasieae</taxon>
        <taxon>Colocasia</taxon>
    </lineage>
</organism>
<evidence type="ECO:0000256" key="1">
    <source>
        <dbReference type="ARBA" id="ARBA00022723"/>
    </source>
</evidence>
<evidence type="ECO:0000256" key="5">
    <source>
        <dbReference type="PROSITE-ProRule" id="PRU00723"/>
    </source>
</evidence>
<feature type="region of interest" description="Disordered" evidence="6">
    <location>
        <begin position="1"/>
        <end position="49"/>
    </location>
</feature>
<dbReference type="PANTHER" id="PTHR12506">
    <property type="entry name" value="PROTEIN PHOSPHATASE RELATED"/>
    <property type="match status" value="1"/>
</dbReference>
<evidence type="ECO:0000313" key="8">
    <source>
        <dbReference type="EMBL" id="MQL71527.1"/>
    </source>
</evidence>
<dbReference type="InterPro" id="IPR036855">
    <property type="entry name" value="Znf_CCCH_sf"/>
</dbReference>
<dbReference type="PANTHER" id="PTHR12506:SF41">
    <property type="entry name" value="ZINC FINGER CCCH DOMAIN-CONTAINING PROTEIN 58"/>
    <property type="match status" value="1"/>
</dbReference>
<feature type="zinc finger region" description="C3H1-type" evidence="5">
    <location>
        <begin position="252"/>
        <end position="280"/>
    </location>
</feature>
<evidence type="ECO:0000256" key="2">
    <source>
        <dbReference type="ARBA" id="ARBA00022771"/>
    </source>
</evidence>
<proteinExistence type="predicted"/>
<dbReference type="InterPro" id="IPR000571">
    <property type="entry name" value="Znf_CCCH"/>
</dbReference>
<keyword evidence="1 5" id="KW-0479">Metal-binding</keyword>
<feature type="domain" description="C3H1-type" evidence="7">
    <location>
        <begin position="343"/>
        <end position="371"/>
    </location>
</feature>
<evidence type="ECO:0000256" key="6">
    <source>
        <dbReference type="SAM" id="MobiDB-lite"/>
    </source>
</evidence>
<evidence type="ECO:0000313" key="9">
    <source>
        <dbReference type="Proteomes" id="UP000652761"/>
    </source>
</evidence>
<evidence type="ECO:0000256" key="4">
    <source>
        <dbReference type="ARBA" id="ARBA00023125"/>
    </source>
</evidence>
<feature type="zinc finger region" description="C3H1-type" evidence="5">
    <location>
        <begin position="299"/>
        <end position="327"/>
    </location>
</feature>
<dbReference type="Gene3D" id="4.10.1000.10">
    <property type="entry name" value="Zinc finger, CCCH-type"/>
    <property type="match status" value="3"/>
</dbReference>
<dbReference type="EMBL" id="NMUH01000101">
    <property type="protein sequence ID" value="MQL71527.1"/>
    <property type="molecule type" value="Genomic_DNA"/>
</dbReference>
<dbReference type="SUPFAM" id="SSF90229">
    <property type="entry name" value="CCCH zinc finger"/>
    <property type="match status" value="5"/>
</dbReference>
<dbReference type="GO" id="GO:0003729">
    <property type="term" value="F:mRNA binding"/>
    <property type="evidence" value="ECO:0007669"/>
    <property type="project" value="UniProtKB-ARBA"/>
</dbReference>
<sequence length="625" mass="67885">MGDQKNNRYLIGSGGNQVKFLRPDERNEGPSGSTVGRTRSDGDLSMDRRVPSSRNTEMYARYGSGFFWGRVMRWGGRHLTFPPPLAGIKRTDEKGEPLLSSPRLVQKDQSFENGRREKGRRGERERESKGVGGLIGRGPESIRTNAHHRHAPPRPARLPHAAAEAAAAAEEEGAAAAVEREAEKDLARAEQSGLPVFQSLFVSTLCCGRGCTAAGYSAMEGAPISEPYSGLEEPMWQLALGGGGEQPLYPERPGEPDCDFYMRTGTCGYRDRCRYNHPRNRAAIGAAAVRSGGGEYPERVGQQVCQYFMKTGTCKFGAACRFHHPRQGAVAPVQLNYHGYPLRQGEKECAYYMKTGQCKFGVTCKFHHPQSAGASVPAPAPPFYSMVQSPSAPSSHQFPTVANWQVARPPPQMPGSYVQGAYGPMILSSGMVPMSSWGPYQPPIDQAVPPGSQHAAEASSVYGLSYQLSPSYLGPYQPVSSSVGSFSSGQKDALFPERHGQPECQYYMKTGDCKYGSTCKYHHPPERSLSKSGNLLNQMGLPLRPGVPPCSFYMQHGVCKFGPSCKFDHPERTWGYSPLTSSLADMPVASFPTGFSVATLAPSSSSAVLQREFTASTSNKDSFTS</sequence>
<comment type="caution">
    <text evidence="8">The sequence shown here is derived from an EMBL/GenBank/DDBJ whole genome shotgun (WGS) entry which is preliminary data.</text>
</comment>
<keyword evidence="4" id="KW-0238">DNA-binding</keyword>
<accession>A0A843TNC6</accession>
<name>A0A843TNC6_COLES</name>
<keyword evidence="9" id="KW-1185">Reference proteome</keyword>